<feature type="region of interest" description="Disordered" evidence="6">
    <location>
        <begin position="163"/>
        <end position="230"/>
    </location>
</feature>
<dbReference type="Gene3D" id="2.60.120.590">
    <property type="entry name" value="Alpha-ketoglutarate-dependent dioxygenase AlkB-like"/>
    <property type="match status" value="1"/>
</dbReference>
<keyword evidence="1 5" id="KW-0479">Metal-binding</keyword>
<evidence type="ECO:0000313" key="9">
    <source>
        <dbReference type="Proteomes" id="UP000027195"/>
    </source>
</evidence>
<dbReference type="STRING" id="930990.A0A067MSL0"/>
<dbReference type="AlphaFoldDB" id="A0A067MSL0"/>
<keyword evidence="4 5" id="KW-0408">Iron</keyword>
<dbReference type="InterPro" id="IPR004574">
    <property type="entry name" value="Alkb"/>
</dbReference>
<dbReference type="OrthoDB" id="6614653at2759"/>
<reference evidence="9" key="1">
    <citation type="journal article" date="2014" name="Proc. Natl. Acad. Sci. U.S.A.">
        <title>Extensive sampling of basidiomycete genomes demonstrates inadequacy of the white-rot/brown-rot paradigm for wood decay fungi.</title>
        <authorList>
            <person name="Riley R."/>
            <person name="Salamov A.A."/>
            <person name="Brown D.W."/>
            <person name="Nagy L.G."/>
            <person name="Floudas D."/>
            <person name="Held B.W."/>
            <person name="Levasseur A."/>
            <person name="Lombard V."/>
            <person name="Morin E."/>
            <person name="Otillar R."/>
            <person name="Lindquist E.A."/>
            <person name="Sun H."/>
            <person name="LaButti K.M."/>
            <person name="Schmutz J."/>
            <person name="Jabbour D."/>
            <person name="Luo H."/>
            <person name="Baker S.E."/>
            <person name="Pisabarro A.G."/>
            <person name="Walton J.D."/>
            <person name="Blanchette R.A."/>
            <person name="Henrissat B."/>
            <person name="Martin F."/>
            <person name="Cullen D."/>
            <person name="Hibbett D.S."/>
            <person name="Grigoriev I.V."/>
        </authorList>
    </citation>
    <scope>NUCLEOTIDE SEQUENCE [LARGE SCALE GENOMIC DNA]</scope>
    <source>
        <strain evidence="9">FD-172 SS1</strain>
    </source>
</reference>
<evidence type="ECO:0000259" key="7">
    <source>
        <dbReference type="PROSITE" id="PS51471"/>
    </source>
</evidence>
<comment type="cofactor">
    <cofactor evidence="5">
        <name>Fe(2+)</name>
        <dbReference type="ChEBI" id="CHEBI:29033"/>
    </cofactor>
    <text evidence="5">Binds 1 Fe(2+) ion per subunit.</text>
</comment>
<dbReference type="SUPFAM" id="SSF51197">
    <property type="entry name" value="Clavaminate synthase-like"/>
    <property type="match status" value="1"/>
</dbReference>
<protein>
    <recommendedName>
        <fullName evidence="7">Fe2OG dioxygenase domain-containing protein</fullName>
    </recommendedName>
</protein>
<feature type="binding site" evidence="5">
    <location>
        <position position="384"/>
    </location>
    <ligand>
        <name>Fe cation</name>
        <dbReference type="ChEBI" id="CHEBI:24875"/>
        <note>catalytic</note>
    </ligand>
</feature>
<dbReference type="Pfam" id="PF13532">
    <property type="entry name" value="2OG-FeII_Oxy_2"/>
    <property type="match status" value="1"/>
</dbReference>
<dbReference type="InterPro" id="IPR027450">
    <property type="entry name" value="AlkB-like"/>
</dbReference>
<sequence length="439" mass="48870">MPPTSSADYKKRLKHHLKSNPTPNTDAAHHPAFRKSEKYYKSKFPPPDLGAVLDLALLEQHHDLRDSIWVGKSDAAETRAIRTNRLDLGSLPSEDANKRAAAYAVPRVPGLVLLPSFLSSAQQRQLIKSCLRDQPRFPNETNLDTHYFVPEDGLWPSWERKWHAQTRGPDGPSGVDFEDPIIHPKASTSEQKPSGGRSLTENSPTTPSNFHEVASQPKPPPPPSSSLSATPATQLLPKLRWANIGRSYHWGTKNYDFSRKLAPFPEDIKDICTRVVRYISWDDVWGSSSTRNEEDWGGEGPETWRDSYEPDAGIVNFYQLKDTLMGHVDRSEVSATSPLVSISLGNAAIFLIGGLTRDVEPVPILLRSGDVVVMSGPGCRRAYHGVPRILEDTLPKHLAASSEDGDYDWGPFGEYMRTARINVNARQVFPRGFKPDIGL</sequence>
<dbReference type="GO" id="GO:0051213">
    <property type="term" value="F:dioxygenase activity"/>
    <property type="evidence" value="ECO:0007669"/>
    <property type="project" value="UniProtKB-KW"/>
</dbReference>
<dbReference type="EMBL" id="KL198037">
    <property type="protein sequence ID" value="KDQ14571.1"/>
    <property type="molecule type" value="Genomic_DNA"/>
</dbReference>
<feature type="binding site" evidence="5">
    <location>
        <position position="329"/>
    </location>
    <ligand>
        <name>Fe cation</name>
        <dbReference type="ChEBI" id="CHEBI:24875"/>
        <note>catalytic</note>
    </ligand>
</feature>
<keyword evidence="9" id="KW-1185">Reference proteome</keyword>
<dbReference type="PANTHER" id="PTHR16557">
    <property type="entry name" value="ALKYLATED DNA REPAIR PROTEIN ALKB-RELATED"/>
    <property type="match status" value="1"/>
</dbReference>
<name>A0A067MSL0_BOTB1</name>
<evidence type="ECO:0000256" key="6">
    <source>
        <dbReference type="SAM" id="MobiDB-lite"/>
    </source>
</evidence>
<keyword evidence="3" id="KW-0560">Oxidoreductase</keyword>
<dbReference type="GO" id="GO:0046872">
    <property type="term" value="F:metal ion binding"/>
    <property type="evidence" value="ECO:0007669"/>
    <property type="project" value="UniProtKB-KW"/>
</dbReference>
<dbReference type="Proteomes" id="UP000027195">
    <property type="component" value="Unassembled WGS sequence"/>
</dbReference>
<feature type="domain" description="Fe2OG dioxygenase" evidence="7">
    <location>
        <begin position="309"/>
        <end position="429"/>
    </location>
</feature>
<feature type="binding site" evidence="5">
    <location>
        <position position="327"/>
    </location>
    <ligand>
        <name>Fe cation</name>
        <dbReference type="ChEBI" id="CHEBI:24875"/>
        <note>catalytic</note>
    </ligand>
</feature>
<evidence type="ECO:0000256" key="5">
    <source>
        <dbReference type="PIRSR" id="PIRSR604574-2"/>
    </source>
</evidence>
<dbReference type="HOGENOM" id="CLU_029471_1_0_1"/>
<feature type="region of interest" description="Disordered" evidence="6">
    <location>
        <begin position="1"/>
        <end position="34"/>
    </location>
</feature>
<accession>A0A067MSL0</accession>
<dbReference type="InterPro" id="IPR005123">
    <property type="entry name" value="Oxoglu/Fe-dep_dioxygenase_dom"/>
</dbReference>
<evidence type="ECO:0000313" key="8">
    <source>
        <dbReference type="EMBL" id="KDQ14571.1"/>
    </source>
</evidence>
<evidence type="ECO:0000256" key="4">
    <source>
        <dbReference type="ARBA" id="ARBA00023004"/>
    </source>
</evidence>
<feature type="compositionally biased region" description="Polar residues" evidence="6">
    <location>
        <begin position="186"/>
        <end position="209"/>
    </location>
</feature>
<dbReference type="InterPro" id="IPR037151">
    <property type="entry name" value="AlkB-like_sf"/>
</dbReference>
<keyword evidence="2" id="KW-0223">Dioxygenase</keyword>
<evidence type="ECO:0000256" key="3">
    <source>
        <dbReference type="ARBA" id="ARBA00023002"/>
    </source>
</evidence>
<dbReference type="PROSITE" id="PS51471">
    <property type="entry name" value="FE2OG_OXY"/>
    <property type="match status" value="1"/>
</dbReference>
<evidence type="ECO:0000256" key="2">
    <source>
        <dbReference type="ARBA" id="ARBA00022964"/>
    </source>
</evidence>
<dbReference type="GO" id="GO:0005634">
    <property type="term" value="C:nucleus"/>
    <property type="evidence" value="ECO:0007669"/>
    <property type="project" value="TreeGrafter"/>
</dbReference>
<dbReference type="PANTHER" id="PTHR16557:SF2">
    <property type="entry name" value="NUCLEIC ACID DIOXYGENASE ALKBH1"/>
    <property type="match status" value="1"/>
</dbReference>
<dbReference type="InParanoid" id="A0A067MSL0"/>
<proteinExistence type="predicted"/>
<dbReference type="FunCoup" id="A0A067MSL0">
    <property type="interactions" value="466"/>
</dbReference>
<evidence type="ECO:0000256" key="1">
    <source>
        <dbReference type="ARBA" id="ARBA00022723"/>
    </source>
</evidence>
<organism evidence="8 9">
    <name type="scientific">Botryobasidium botryosum (strain FD-172 SS1)</name>
    <dbReference type="NCBI Taxonomy" id="930990"/>
    <lineage>
        <taxon>Eukaryota</taxon>
        <taxon>Fungi</taxon>
        <taxon>Dikarya</taxon>
        <taxon>Basidiomycota</taxon>
        <taxon>Agaricomycotina</taxon>
        <taxon>Agaricomycetes</taxon>
        <taxon>Cantharellales</taxon>
        <taxon>Botryobasidiaceae</taxon>
        <taxon>Botryobasidium</taxon>
    </lineage>
</organism>
<gene>
    <name evidence="8" type="ORF">BOTBODRAFT_32704</name>
</gene>
<dbReference type="GO" id="GO:0005737">
    <property type="term" value="C:cytoplasm"/>
    <property type="evidence" value="ECO:0007669"/>
    <property type="project" value="TreeGrafter"/>
</dbReference>